<evidence type="ECO:0000259" key="6">
    <source>
        <dbReference type="PROSITE" id="PS51733"/>
    </source>
</evidence>
<keyword evidence="5" id="KW-0238">DNA-binding</keyword>
<keyword evidence="2 5" id="KW-0547">Nucleotide-binding</keyword>
<dbReference type="eggNOG" id="COG1654">
    <property type="taxonomic scope" value="Bacteria"/>
</dbReference>
<feature type="DNA-binding region" description="H-T-H motif" evidence="5">
    <location>
        <begin position="21"/>
        <end position="40"/>
    </location>
</feature>
<keyword evidence="3 5" id="KW-0067">ATP-binding</keyword>
<reference evidence="7" key="1">
    <citation type="submission" date="2009-09" db="EMBL/GenBank/DDBJ databases">
        <authorList>
            <consortium name="The Broad Institute Genome Sequencing Platform"/>
            <person name="Ward D."/>
            <person name="Feldgarden M."/>
            <person name="Earl A."/>
            <person name="Young S.K."/>
            <person name="Zeng Q."/>
            <person name="Koehrsen M."/>
            <person name="Alvarado L."/>
            <person name="Berlin A."/>
            <person name="Bochicchio J."/>
            <person name="Borenstein D."/>
            <person name="Chapman S.B."/>
            <person name="Chen Z."/>
            <person name="Engels R."/>
            <person name="Freedman E."/>
            <person name="Gellesch M."/>
            <person name="Goldberg J."/>
            <person name="Griggs A."/>
            <person name="Gujja S."/>
            <person name="Heilman E."/>
            <person name="Heiman D."/>
            <person name="Hepburn T."/>
            <person name="Howarth C."/>
            <person name="Jen D."/>
            <person name="Larson L."/>
            <person name="Lewis B."/>
            <person name="Mehta T."/>
            <person name="Park D."/>
            <person name="Pearson M."/>
            <person name="Roberts A."/>
            <person name="Saif S."/>
            <person name="Shea T."/>
            <person name="Shenoy N."/>
            <person name="Sisk P."/>
            <person name="Stolte C."/>
            <person name="Sykes S."/>
            <person name="Thomson T."/>
            <person name="Walk T."/>
            <person name="White J."/>
            <person name="Yandava C."/>
            <person name="Sibley C.D."/>
            <person name="Field T.R."/>
            <person name="Grinwis M."/>
            <person name="Eshaghurshan C.S."/>
            <person name="Surette M.G."/>
            <person name="Haas B."/>
            <person name="Nusbaum C."/>
            <person name="Birren B."/>
        </authorList>
    </citation>
    <scope>NUCLEOTIDE SEQUENCE [LARGE SCALE GENOMIC DNA]</scope>
    <source>
        <strain evidence="7">ATCC 700633</strain>
    </source>
</reference>
<dbReference type="EC" id="6.3.4.15" evidence="5"/>
<dbReference type="GO" id="GO:0009249">
    <property type="term" value="P:protein lipoylation"/>
    <property type="evidence" value="ECO:0007669"/>
    <property type="project" value="UniProtKB-ARBA"/>
</dbReference>
<dbReference type="GO" id="GO:0005524">
    <property type="term" value="F:ATP binding"/>
    <property type="evidence" value="ECO:0007669"/>
    <property type="project" value="UniProtKB-UniRule"/>
</dbReference>
<dbReference type="Proteomes" id="UP000002939">
    <property type="component" value="Unassembled WGS sequence"/>
</dbReference>
<dbReference type="EMBL" id="ACRF02000016">
    <property type="protein sequence ID" value="EEW93134.1"/>
    <property type="molecule type" value="Genomic_DNA"/>
</dbReference>
<dbReference type="Pfam" id="PF08279">
    <property type="entry name" value="HTH_11"/>
    <property type="match status" value="1"/>
</dbReference>
<evidence type="ECO:0000256" key="5">
    <source>
        <dbReference type="HAMAP-Rule" id="MF_00978"/>
    </source>
</evidence>
<dbReference type="InterPro" id="IPR004143">
    <property type="entry name" value="BPL_LPL_catalytic"/>
</dbReference>
<comment type="caution">
    <text evidence="7">The sequence shown here is derived from an EMBL/GenBank/DDBJ whole genome shotgun (WGS) entry which is preliminary data.</text>
</comment>
<dbReference type="InterPro" id="IPR036390">
    <property type="entry name" value="WH_DNA-bd_sf"/>
</dbReference>
<dbReference type="PROSITE" id="PS51733">
    <property type="entry name" value="BPL_LPL_CATALYTIC"/>
    <property type="match status" value="1"/>
</dbReference>
<dbReference type="GO" id="GO:0003677">
    <property type="term" value="F:DNA binding"/>
    <property type="evidence" value="ECO:0007669"/>
    <property type="project" value="UniProtKB-UniRule"/>
</dbReference>
<dbReference type="InterPro" id="IPR008988">
    <property type="entry name" value="Transcriptional_repressor_C"/>
</dbReference>
<keyword evidence="5" id="KW-0678">Repressor</keyword>
<dbReference type="GO" id="GO:0006355">
    <property type="term" value="P:regulation of DNA-templated transcription"/>
    <property type="evidence" value="ECO:0007669"/>
    <property type="project" value="UniProtKB-UniRule"/>
</dbReference>
<keyword evidence="5" id="KW-0804">Transcription</keyword>
<dbReference type="GO" id="GO:0004077">
    <property type="term" value="F:biotin--[biotin carboxyl-carrier protein] ligase activity"/>
    <property type="evidence" value="ECO:0007669"/>
    <property type="project" value="UniProtKB-UniRule"/>
</dbReference>
<dbReference type="AlphaFoldDB" id="D0BJ81"/>
<dbReference type="HOGENOM" id="CLU_051096_0_1_9"/>
<evidence type="ECO:0000313" key="8">
    <source>
        <dbReference type="Proteomes" id="UP000002939"/>
    </source>
</evidence>
<dbReference type="SUPFAM" id="SSF46785">
    <property type="entry name" value="Winged helix' DNA-binding domain"/>
    <property type="match status" value="1"/>
</dbReference>
<comment type="similarity">
    <text evidence="5">Belongs to the biotin--protein ligase family.</text>
</comment>
<dbReference type="InterPro" id="IPR004408">
    <property type="entry name" value="Biotin_CoA_COase_ligase"/>
</dbReference>
<feature type="domain" description="BPL/LPL catalytic" evidence="6">
    <location>
        <begin position="69"/>
        <end position="268"/>
    </location>
</feature>
<accession>D0BJ81</accession>
<proteinExistence type="inferred from homology"/>
<evidence type="ECO:0000313" key="7">
    <source>
        <dbReference type="EMBL" id="EEW93134.1"/>
    </source>
</evidence>
<reference evidence="7" key="2">
    <citation type="submission" date="2011-10" db="EMBL/GenBank/DDBJ databases">
        <title>The Genome Sequence of Granulicatella elegans ATCC 700633.</title>
        <authorList>
            <consortium name="The Broad Institute Genome Sequencing Platform"/>
            <consortium name="The Broad Institute Genome Sequencing Center for Infectious Disease"/>
            <person name="Earl A."/>
            <person name="Ward D."/>
            <person name="Feldgarden M."/>
            <person name="Gevers D."/>
            <person name="Sibley C.D."/>
            <person name="Field T.R."/>
            <person name="Grinwis M."/>
            <person name="Eshaghurshan C.S."/>
            <person name="Surette M.G."/>
            <person name="Young S.K."/>
            <person name="Zeng Q."/>
            <person name="Gargeya S."/>
            <person name="Fitzgerald M."/>
            <person name="Haas B."/>
            <person name="Abouelleil A."/>
            <person name="Alvarado L."/>
            <person name="Arachchi H.M."/>
            <person name="Berlin A."/>
            <person name="Brown A."/>
            <person name="Chapman S.B."/>
            <person name="Chen Z."/>
            <person name="Dunbar C."/>
            <person name="Freedman E."/>
            <person name="Gearin G."/>
            <person name="Goldberg J."/>
            <person name="Griggs A."/>
            <person name="Gujja S."/>
            <person name="Heiman D."/>
            <person name="Howarth C."/>
            <person name="Larson L."/>
            <person name="Lui A."/>
            <person name="MacDonald P.J.P."/>
            <person name="Montmayeur A."/>
            <person name="Murphy C."/>
            <person name="Neiman D."/>
            <person name="Pearson M."/>
            <person name="Priest M."/>
            <person name="Roberts A."/>
            <person name="Saif S."/>
            <person name="Shea T."/>
            <person name="Shenoy N."/>
            <person name="Sisk P."/>
            <person name="Stolte C."/>
            <person name="Sykes S."/>
            <person name="Wortman J."/>
            <person name="Nusbaum C."/>
            <person name="Birren B."/>
        </authorList>
    </citation>
    <scope>NUCLEOTIDE SEQUENCE [LARGE SCALE GENOMIC DNA]</scope>
    <source>
        <strain evidence="7">ATCC 700633</strain>
    </source>
</reference>
<keyword evidence="1 5" id="KW-0436">Ligase</keyword>
<dbReference type="CDD" id="cd16442">
    <property type="entry name" value="BPL"/>
    <property type="match status" value="1"/>
</dbReference>
<dbReference type="InterPro" id="IPR013196">
    <property type="entry name" value="HTH_11"/>
</dbReference>
<protein>
    <recommendedName>
        <fullName evidence="5">Bifunctional ligase/repressor BirA</fullName>
    </recommendedName>
    <alternativeName>
        <fullName evidence="5">Biotin--[acetyl-CoA-carboxylase] ligase</fullName>
        <ecNumber evidence="5">6.3.4.15</ecNumber>
    </alternativeName>
    <alternativeName>
        <fullName evidence="5">Biotin--protein ligase</fullName>
    </alternativeName>
    <alternativeName>
        <fullName evidence="5">Biotin-[acetyl-CoA carboxylase] synthetase</fullName>
    </alternativeName>
</protein>
<dbReference type="Pfam" id="PF03099">
    <property type="entry name" value="BPL_LplA_LipB"/>
    <property type="match status" value="1"/>
</dbReference>
<sequence>MKTKEAVLLYLQENSGEPISGEKMALALNKSRTSIWKAIQSLKKEGYAIDSSTNKGYTLSENNDVLSEQQINQELIQQHHPIDWVIQTMESTTSTNDLAKLYANQNSTTPAIFISEEQTAGRGRLGRKFVSPSKTGLYISLCLFPTIALEDLSLITCATAVACVETLEELTGKSLNIKWVNDLFYQDKKVGGILTEVISDFESQQVQALIVGMGINLIENPQSFPKELHSIVGSIFSSRKEYEAHSFNRNQFIATFLEKWAFYYQNLSKRDFIKSYKEHSNVIGKSVKVIEGNLVYDAFAKDIDENGHLIIEKEDNTLHSLSYGEVSIRTK</sequence>
<dbReference type="Gene3D" id="1.10.10.10">
    <property type="entry name" value="Winged helix-like DNA-binding domain superfamily/Winged helix DNA-binding domain"/>
    <property type="match status" value="1"/>
</dbReference>
<dbReference type="PANTHER" id="PTHR12835:SF5">
    <property type="entry name" value="BIOTIN--PROTEIN LIGASE"/>
    <property type="match status" value="1"/>
</dbReference>
<dbReference type="NCBIfam" id="TIGR00121">
    <property type="entry name" value="birA_ligase"/>
    <property type="match status" value="1"/>
</dbReference>
<organism evidence="7 8">
    <name type="scientific">Granulicatella elegans ATCC 700633</name>
    <dbReference type="NCBI Taxonomy" id="626369"/>
    <lineage>
        <taxon>Bacteria</taxon>
        <taxon>Bacillati</taxon>
        <taxon>Bacillota</taxon>
        <taxon>Bacilli</taxon>
        <taxon>Lactobacillales</taxon>
        <taxon>Carnobacteriaceae</taxon>
        <taxon>Granulicatella</taxon>
    </lineage>
</organism>
<evidence type="ECO:0000256" key="1">
    <source>
        <dbReference type="ARBA" id="ARBA00022598"/>
    </source>
</evidence>
<comment type="function">
    <text evidence="5">Acts both as a biotin--[acetyl-CoA-carboxylase] ligase and a repressor.</text>
</comment>
<dbReference type="InterPro" id="IPR036388">
    <property type="entry name" value="WH-like_DNA-bd_sf"/>
</dbReference>
<dbReference type="InterPro" id="IPR030855">
    <property type="entry name" value="Bifunct_BirA"/>
</dbReference>
<dbReference type="Pfam" id="PF02237">
    <property type="entry name" value="BPL_C"/>
    <property type="match status" value="1"/>
</dbReference>
<dbReference type="InterPro" id="IPR045864">
    <property type="entry name" value="aa-tRNA-synth_II/BPL/LPL"/>
</dbReference>
<evidence type="ECO:0000256" key="4">
    <source>
        <dbReference type="ARBA" id="ARBA00023267"/>
    </source>
</evidence>
<evidence type="ECO:0000256" key="2">
    <source>
        <dbReference type="ARBA" id="ARBA00022741"/>
    </source>
</evidence>
<name>D0BJ81_9LACT</name>
<dbReference type="GO" id="GO:0016740">
    <property type="term" value="F:transferase activity"/>
    <property type="evidence" value="ECO:0007669"/>
    <property type="project" value="UniProtKB-ARBA"/>
</dbReference>
<keyword evidence="8" id="KW-1185">Reference proteome</keyword>
<dbReference type="SUPFAM" id="SSF50037">
    <property type="entry name" value="C-terminal domain of transcriptional repressors"/>
    <property type="match status" value="1"/>
</dbReference>
<feature type="binding site" evidence="5">
    <location>
        <begin position="94"/>
        <end position="96"/>
    </location>
    <ligand>
        <name>biotin</name>
        <dbReference type="ChEBI" id="CHEBI:57586"/>
    </ligand>
</feature>
<dbReference type="Gene3D" id="3.30.930.10">
    <property type="entry name" value="Bira Bifunctional Protein, Domain 2"/>
    <property type="match status" value="1"/>
</dbReference>
<evidence type="ECO:0000256" key="3">
    <source>
        <dbReference type="ARBA" id="ARBA00022840"/>
    </source>
</evidence>
<dbReference type="RefSeq" id="WP_006702289.1">
    <property type="nucleotide sequence ID" value="NZ_KI391971.1"/>
</dbReference>
<keyword evidence="4 5" id="KW-0092">Biotin</keyword>
<dbReference type="eggNOG" id="COG0340">
    <property type="taxonomic scope" value="Bacteria"/>
</dbReference>
<keyword evidence="5" id="KW-0805">Transcription regulation</keyword>
<dbReference type="STRING" id="626369.HMPREF0446_00016"/>
<dbReference type="InterPro" id="IPR003142">
    <property type="entry name" value="BPL_C"/>
</dbReference>
<dbReference type="Gene3D" id="2.30.30.100">
    <property type="match status" value="1"/>
</dbReference>
<dbReference type="OrthoDB" id="9807064at2"/>
<feature type="binding site" evidence="5">
    <location>
        <begin position="122"/>
        <end position="124"/>
    </location>
    <ligand>
        <name>biotin</name>
        <dbReference type="ChEBI" id="CHEBI:57586"/>
    </ligand>
</feature>
<dbReference type="SUPFAM" id="SSF55681">
    <property type="entry name" value="Class II aaRS and biotin synthetases"/>
    <property type="match status" value="1"/>
</dbReference>
<comment type="catalytic activity">
    <reaction evidence="5">
        <text>biotin + L-lysyl-[protein] + ATP = N(6)-biotinyl-L-lysyl-[protein] + AMP + diphosphate + H(+)</text>
        <dbReference type="Rhea" id="RHEA:11756"/>
        <dbReference type="Rhea" id="RHEA-COMP:9752"/>
        <dbReference type="Rhea" id="RHEA-COMP:10505"/>
        <dbReference type="ChEBI" id="CHEBI:15378"/>
        <dbReference type="ChEBI" id="CHEBI:29969"/>
        <dbReference type="ChEBI" id="CHEBI:30616"/>
        <dbReference type="ChEBI" id="CHEBI:33019"/>
        <dbReference type="ChEBI" id="CHEBI:57586"/>
        <dbReference type="ChEBI" id="CHEBI:83144"/>
        <dbReference type="ChEBI" id="CHEBI:456215"/>
        <dbReference type="EC" id="6.3.4.15"/>
    </reaction>
</comment>
<dbReference type="PANTHER" id="PTHR12835">
    <property type="entry name" value="BIOTIN PROTEIN LIGASE"/>
    <property type="match status" value="1"/>
</dbReference>
<dbReference type="HAMAP" id="MF_00978">
    <property type="entry name" value="Bifunct_BirA"/>
    <property type="match status" value="1"/>
</dbReference>
<gene>
    <name evidence="5" type="primary">birA</name>
    <name evidence="7" type="ORF">HMPREF0446_00016</name>
</gene>
<feature type="binding site" evidence="5">
    <location>
        <position position="189"/>
    </location>
    <ligand>
        <name>biotin</name>
        <dbReference type="ChEBI" id="CHEBI:57586"/>
    </ligand>
</feature>
<dbReference type="GO" id="GO:0005737">
    <property type="term" value="C:cytoplasm"/>
    <property type="evidence" value="ECO:0007669"/>
    <property type="project" value="TreeGrafter"/>
</dbReference>
<feature type="binding site" evidence="5">
    <location>
        <position position="118"/>
    </location>
    <ligand>
        <name>biotin</name>
        <dbReference type="ChEBI" id="CHEBI:57586"/>
    </ligand>
</feature>